<accession>A0A0E9P5F6</accession>
<evidence type="ECO:0000313" key="1">
    <source>
        <dbReference type="EMBL" id="JAG99456.1"/>
    </source>
</evidence>
<proteinExistence type="predicted"/>
<protein>
    <submittedName>
        <fullName evidence="1">Uncharacterized protein</fullName>
    </submittedName>
</protein>
<name>A0A0E9P5F6_ANGAN</name>
<dbReference type="AlphaFoldDB" id="A0A0E9P5F6"/>
<dbReference type="EMBL" id="GBXM01109120">
    <property type="protein sequence ID" value="JAG99456.1"/>
    <property type="molecule type" value="Transcribed_RNA"/>
</dbReference>
<organism evidence="1">
    <name type="scientific">Anguilla anguilla</name>
    <name type="common">European freshwater eel</name>
    <name type="synonym">Muraena anguilla</name>
    <dbReference type="NCBI Taxonomy" id="7936"/>
    <lineage>
        <taxon>Eukaryota</taxon>
        <taxon>Metazoa</taxon>
        <taxon>Chordata</taxon>
        <taxon>Craniata</taxon>
        <taxon>Vertebrata</taxon>
        <taxon>Euteleostomi</taxon>
        <taxon>Actinopterygii</taxon>
        <taxon>Neopterygii</taxon>
        <taxon>Teleostei</taxon>
        <taxon>Anguilliformes</taxon>
        <taxon>Anguillidae</taxon>
        <taxon>Anguilla</taxon>
    </lineage>
</organism>
<reference evidence="1" key="2">
    <citation type="journal article" date="2015" name="Fish Shellfish Immunol.">
        <title>Early steps in the European eel (Anguilla anguilla)-Vibrio vulnificus interaction in the gills: Role of the RtxA13 toxin.</title>
        <authorList>
            <person name="Callol A."/>
            <person name="Pajuelo D."/>
            <person name="Ebbesson L."/>
            <person name="Teles M."/>
            <person name="MacKenzie S."/>
            <person name="Amaro C."/>
        </authorList>
    </citation>
    <scope>NUCLEOTIDE SEQUENCE</scope>
</reference>
<reference evidence="1" key="1">
    <citation type="submission" date="2014-11" db="EMBL/GenBank/DDBJ databases">
        <authorList>
            <person name="Amaro Gonzalez C."/>
        </authorList>
    </citation>
    <scope>NUCLEOTIDE SEQUENCE</scope>
</reference>
<sequence length="65" mass="7588">MLRTSHSSSSQRYSMGLLSGECACDCNRLKSPLHSWNQLEMMRVFETYHIDCDHKGMYMVSRQNV</sequence>